<dbReference type="SUPFAM" id="SSF51735">
    <property type="entry name" value="NAD(P)-binding Rossmann-fold domains"/>
    <property type="match status" value="1"/>
</dbReference>
<proteinExistence type="predicted"/>
<dbReference type="Proteomes" id="UP000321595">
    <property type="component" value="Chromosome"/>
</dbReference>
<dbReference type="Pfam" id="PF01370">
    <property type="entry name" value="Epimerase"/>
    <property type="match status" value="1"/>
</dbReference>
<dbReference type="RefSeq" id="WP_146956794.1">
    <property type="nucleotide sequence ID" value="NZ_CP042467.1"/>
</dbReference>
<dbReference type="AlphaFoldDB" id="A0A5B8XL93"/>
<dbReference type="Gene3D" id="3.40.50.720">
    <property type="entry name" value="NAD(P)-binding Rossmann-like Domain"/>
    <property type="match status" value="1"/>
</dbReference>
<dbReference type="OrthoDB" id="5491199at2"/>
<keyword evidence="3" id="KW-1185">Reference proteome</keyword>
<protein>
    <submittedName>
        <fullName evidence="2">NAD-dependent epimerase/dehydratase family protein</fullName>
    </submittedName>
</protein>
<dbReference type="KEGG" id="bbae:FRD01_00970"/>
<evidence type="ECO:0000259" key="1">
    <source>
        <dbReference type="Pfam" id="PF01370"/>
    </source>
</evidence>
<name>A0A5B8XL93_9DELT</name>
<sequence>MTTLVTGGTGFLGRALVQQLVERGESNVRVLTRHFDLELSDLGVEIVEGSLDSPEDVRRVVDGVSKVYHCAGLVERDASKAHKMYAVHVDGTRRLLDALRDQKVERIVVASTSGCVGVSDDPEFIATDSSPYVEQYARKWPYYLSKIAQEKVCNRFIEDHGMPIVQMRPTLLLGPGDTRESSTGDVSLFLQKKVPVKLSGGLSFVDVRDAATAFILAMETPEAKGTYLLGAANWTLGDFFDQLEALSGVKAPKVSLPKEATLQGTRLLSTALKMFGVRSDLDPVSVEMASLFWYIDSSKAQRELGWEPREPMLTLRDTVRWLQSYHPSLATSGPAEPVGHPSDWVPQETIEWAHAQRENR</sequence>
<organism evidence="2 3">
    <name type="scientific">Microvenator marinus</name>
    <dbReference type="NCBI Taxonomy" id="2600177"/>
    <lineage>
        <taxon>Bacteria</taxon>
        <taxon>Deltaproteobacteria</taxon>
        <taxon>Bradymonadales</taxon>
        <taxon>Microvenatoraceae</taxon>
        <taxon>Microvenator</taxon>
    </lineage>
</organism>
<dbReference type="PANTHER" id="PTHR48079">
    <property type="entry name" value="PROTEIN YEEZ"/>
    <property type="match status" value="1"/>
</dbReference>
<evidence type="ECO:0000313" key="2">
    <source>
        <dbReference type="EMBL" id="QED25857.1"/>
    </source>
</evidence>
<evidence type="ECO:0000313" key="3">
    <source>
        <dbReference type="Proteomes" id="UP000321595"/>
    </source>
</evidence>
<dbReference type="GO" id="GO:0004029">
    <property type="term" value="F:aldehyde dehydrogenase (NAD+) activity"/>
    <property type="evidence" value="ECO:0007669"/>
    <property type="project" value="TreeGrafter"/>
</dbReference>
<dbReference type="EMBL" id="CP042467">
    <property type="protein sequence ID" value="QED25857.1"/>
    <property type="molecule type" value="Genomic_DNA"/>
</dbReference>
<dbReference type="GO" id="GO:0005737">
    <property type="term" value="C:cytoplasm"/>
    <property type="evidence" value="ECO:0007669"/>
    <property type="project" value="TreeGrafter"/>
</dbReference>
<gene>
    <name evidence="2" type="ORF">FRD01_00970</name>
</gene>
<reference evidence="2 3" key="1">
    <citation type="submission" date="2019-08" db="EMBL/GenBank/DDBJ databases">
        <authorList>
            <person name="Liang Q."/>
        </authorList>
    </citation>
    <scope>NUCLEOTIDE SEQUENCE [LARGE SCALE GENOMIC DNA]</scope>
    <source>
        <strain evidence="2 3">V1718</strain>
    </source>
</reference>
<dbReference type="InterPro" id="IPR001509">
    <property type="entry name" value="Epimerase_deHydtase"/>
</dbReference>
<dbReference type="InterPro" id="IPR036291">
    <property type="entry name" value="NAD(P)-bd_dom_sf"/>
</dbReference>
<dbReference type="PANTHER" id="PTHR48079:SF6">
    <property type="entry name" value="NAD(P)-BINDING DOMAIN-CONTAINING PROTEIN-RELATED"/>
    <property type="match status" value="1"/>
</dbReference>
<dbReference type="InterPro" id="IPR051783">
    <property type="entry name" value="NAD(P)-dependent_oxidoreduct"/>
</dbReference>
<feature type="domain" description="NAD-dependent epimerase/dehydratase" evidence="1">
    <location>
        <begin position="4"/>
        <end position="227"/>
    </location>
</feature>
<accession>A0A5B8XL93</accession>